<evidence type="ECO:0000313" key="2">
    <source>
        <dbReference type="EMBL" id="GJT97981.1"/>
    </source>
</evidence>
<evidence type="ECO:0008006" key="4">
    <source>
        <dbReference type="Google" id="ProtNLM"/>
    </source>
</evidence>
<evidence type="ECO:0000313" key="3">
    <source>
        <dbReference type="Proteomes" id="UP001151760"/>
    </source>
</evidence>
<feature type="compositionally biased region" description="Acidic residues" evidence="1">
    <location>
        <begin position="143"/>
        <end position="152"/>
    </location>
</feature>
<feature type="compositionally biased region" description="Acidic residues" evidence="1">
    <location>
        <begin position="198"/>
        <end position="208"/>
    </location>
</feature>
<dbReference type="EMBL" id="BQNB010020632">
    <property type="protein sequence ID" value="GJT97981.1"/>
    <property type="molecule type" value="Genomic_DNA"/>
</dbReference>
<comment type="caution">
    <text evidence="2">The sequence shown here is derived from an EMBL/GenBank/DDBJ whole genome shotgun (WGS) entry which is preliminary data.</text>
</comment>
<feature type="compositionally biased region" description="Basic residues" evidence="1">
    <location>
        <begin position="164"/>
        <end position="177"/>
    </location>
</feature>
<feature type="compositionally biased region" description="Basic and acidic residues" evidence="1">
    <location>
        <begin position="1"/>
        <end position="14"/>
    </location>
</feature>
<name>A0ABQ5ICV2_9ASTR</name>
<dbReference type="PANTHER" id="PTHR47854:SF1">
    <property type="entry name" value="SURFEIT LOCUS PROTEIN 2 (SURF2)"/>
    <property type="match status" value="1"/>
</dbReference>
<feature type="compositionally biased region" description="Basic and acidic residues" evidence="1">
    <location>
        <begin position="215"/>
        <end position="228"/>
    </location>
</feature>
<protein>
    <recommendedName>
        <fullName evidence="4">Surfeit locus protein 2</fullName>
    </recommendedName>
</protein>
<reference evidence="2" key="2">
    <citation type="submission" date="2022-01" db="EMBL/GenBank/DDBJ databases">
        <authorList>
            <person name="Yamashiro T."/>
            <person name="Shiraishi A."/>
            <person name="Satake H."/>
            <person name="Nakayama K."/>
        </authorList>
    </citation>
    <scope>NUCLEOTIDE SEQUENCE</scope>
</reference>
<evidence type="ECO:0000256" key="1">
    <source>
        <dbReference type="SAM" id="MobiDB-lite"/>
    </source>
</evidence>
<sequence>MGKKKTNNENKQEEPQTTQEPQQNQPPIEGKFLLGKPKFKKLENGRYKCVQTGHELPAAARDSYAQTKHCRTGLIDYALARLKPPMNMFHQDPLCRSKVICKLTGDTVNKIEEHIWKHINGKRFLHMLEKEEAGAGKETSNDMVEENGEQELEVVSSSKEESSKKKKKKEKKKKKNKKKEEEEKGVSTIVSEIRDPEEKDSDIVEDDFWMPPAGDRWDFDDGKDRWASDSDEDEDEDLVNDDANEEAPTVEESNETHELSKRTKRMSIEVEPIDLESTKKKKKV</sequence>
<feature type="compositionally biased region" description="Low complexity" evidence="1">
    <location>
        <begin position="15"/>
        <end position="31"/>
    </location>
</feature>
<dbReference type="InterPro" id="IPR008833">
    <property type="entry name" value="Surf2"/>
</dbReference>
<accession>A0ABQ5ICV2</accession>
<feature type="region of interest" description="Disordered" evidence="1">
    <location>
        <begin position="1"/>
        <end position="31"/>
    </location>
</feature>
<dbReference type="PANTHER" id="PTHR47854">
    <property type="entry name" value="SURFEIT LOCUS PROTEIN 2 (SURF2)"/>
    <property type="match status" value="1"/>
</dbReference>
<feature type="region of interest" description="Disordered" evidence="1">
    <location>
        <begin position="134"/>
        <end position="267"/>
    </location>
</feature>
<reference evidence="2" key="1">
    <citation type="journal article" date="2022" name="Int. J. Mol. Sci.">
        <title>Draft Genome of Tanacetum Coccineum: Genomic Comparison of Closely Related Tanacetum-Family Plants.</title>
        <authorList>
            <person name="Yamashiro T."/>
            <person name="Shiraishi A."/>
            <person name="Nakayama K."/>
            <person name="Satake H."/>
        </authorList>
    </citation>
    <scope>NUCLEOTIDE SEQUENCE</scope>
</reference>
<dbReference type="Pfam" id="PF05477">
    <property type="entry name" value="SURF2"/>
    <property type="match status" value="1"/>
</dbReference>
<organism evidence="2 3">
    <name type="scientific">Tanacetum coccineum</name>
    <dbReference type="NCBI Taxonomy" id="301880"/>
    <lineage>
        <taxon>Eukaryota</taxon>
        <taxon>Viridiplantae</taxon>
        <taxon>Streptophyta</taxon>
        <taxon>Embryophyta</taxon>
        <taxon>Tracheophyta</taxon>
        <taxon>Spermatophyta</taxon>
        <taxon>Magnoliopsida</taxon>
        <taxon>eudicotyledons</taxon>
        <taxon>Gunneridae</taxon>
        <taxon>Pentapetalae</taxon>
        <taxon>asterids</taxon>
        <taxon>campanulids</taxon>
        <taxon>Asterales</taxon>
        <taxon>Asteraceae</taxon>
        <taxon>Asteroideae</taxon>
        <taxon>Anthemideae</taxon>
        <taxon>Anthemidinae</taxon>
        <taxon>Tanacetum</taxon>
    </lineage>
</organism>
<proteinExistence type="predicted"/>
<keyword evidence="3" id="KW-1185">Reference proteome</keyword>
<feature type="compositionally biased region" description="Acidic residues" evidence="1">
    <location>
        <begin position="229"/>
        <end position="253"/>
    </location>
</feature>
<dbReference type="Proteomes" id="UP001151760">
    <property type="component" value="Unassembled WGS sequence"/>
</dbReference>
<gene>
    <name evidence="2" type="ORF">Tco_1093499</name>
</gene>